<evidence type="ECO:0000313" key="3">
    <source>
        <dbReference type="Proteomes" id="UP000094761"/>
    </source>
</evidence>
<dbReference type="Proteomes" id="UP001150001">
    <property type="component" value="Unassembled WGS sequence"/>
</dbReference>
<dbReference type="InterPro" id="IPR010393">
    <property type="entry name" value="DUF991_YecM-like"/>
</dbReference>
<proteinExistence type="predicted"/>
<dbReference type="PANTHER" id="PTHR37519:SF1">
    <property type="entry name" value="DIHYDROXYBIPHENYL DIOXYGENASE DOMAIN-CONTAINING PROTEIN"/>
    <property type="match status" value="1"/>
</dbReference>
<sequence>MTSQLQQAALLPSQMQQGLPEFISQIMTLADKLGLELSQYQADHIAMRINEPDLAMQAHQKWSSYGQVISQAQINGRPIVVIAFDTPLESHGWSFECLELPYPAQGKIYPKQGWEHVEFVVPSTAQTAEEYLADLKQQFPDFSAQWERLSELGIKTKLSSPKGEGERLNNPTVAFKWQGVCIKLHPHSLKKIVESEQAA</sequence>
<accession>A0A178JEC9</accession>
<dbReference type="Gene3D" id="3.10.180.10">
    <property type="entry name" value="2,3-Dihydroxybiphenyl 1,2-Dioxygenase, domain 1"/>
    <property type="match status" value="1"/>
</dbReference>
<dbReference type="EMBL" id="JAPFIT010000013">
    <property type="protein sequence ID" value="MDC5740615.1"/>
    <property type="molecule type" value="Genomic_DNA"/>
</dbReference>
<dbReference type="AlphaFoldDB" id="A0A178JEC9"/>
<dbReference type="SUPFAM" id="SSF54593">
    <property type="entry name" value="Glyoxalase/Bleomycin resistance protein/Dihydroxybiphenyl dioxygenase"/>
    <property type="match status" value="1"/>
</dbReference>
<dbReference type="GO" id="GO:0005829">
    <property type="term" value="C:cytosol"/>
    <property type="evidence" value="ECO:0007669"/>
    <property type="project" value="TreeGrafter"/>
</dbReference>
<keyword evidence="4" id="KW-1185">Reference proteome</keyword>
<dbReference type="OrthoDB" id="5689462at2"/>
<dbReference type="Proteomes" id="UP000094761">
    <property type="component" value="Unassembled WGS sequence"/>
</dbReference>
<reference evidence="1" key="2">
    <citation type="submission" date="2022-11" db="EMBL/GenBank/DDBJ databases">
        <title>Role of the vibriolysin VemA secreted by the emergent pathogen Vibrio europaeus in the colonization of Manila clam mucus.</title>
        <authorList>
            <person name="Martinez C."/>
            <person name="Rodriguez S."/>
            <person name="Vences A."/>
            <person name="Barja J.L."/>
            <person name="Toranzo A.E."/>
            <person name="Dubert J."/>
        </authorList>
    </citation>
    <scope>NUCLEOTIDE SEQUENCE</scope>
    <source>
        <strain evidence="1">3454</strain>
    </source>
</reference>
<dbReference type="EMBL" id="LUAX01000001">
    <property type="protein sequence ID" value="OAM99848.1"/>
    <property type="molecule type" value="Genomic_DNA"/>
</dbReference>
<comment type="caution">
    <text evidence="2">The sequence shown here is derived from an EMBL/GenBank/DDBJ whole genome shotgun (WGS) entry which is preliminary data.</text>
</comment>
<dbReference type="Pfam" id="PF06185">
    <property type="entry name" value="YecM"/>
    <property type="match status" value="1"/>
</dbReference>
<reference evidence="2 3" key="1">
    <citation type="submission" date="2016-03" db="EMBL/GenBank/DDBJ databases">
        <title>Draft genome sequence of the Vibrio tubiashii subs. europaeus.</title>
        <authorList>
            <person name="Spinard E."/>
            <person name="Dubert J."/>
            <person name="Nelson D.R."/>
            <person name="Barja J.L."/>
        </authorList>
    </citation>
    <scope>NUCLEOTIDE SEQUENCE [LARGE SCALE GENOMIC DNA]</scope>
    <source>
        <strain evidence="3">PP-638</strain>
        <strain evidence="2">PP2-638</strain>
    </source>
</reference>
<name>A0A178JEC9_9VIBR</name>
<evidence type="ECO:0000313" key="1">
    <source>
        <dbReference type="EMBL" id="MDC5740615.1"/>
    </source>
</evidence>
<dbReference type="PANTHER" id="PTHR37519">
    <property type="match status" value="1"/>
</dbReference>
<evidence type="ECO:0000313" key="2">
    <source>
        <dbReference type="EMBL" id="OAM99848.1"/>
    </source>
</evidence>
<gene>
    <name evidence="2" type="ORF">AZ468_01650</name>
    <name evidence="1" type="ORF">OPW20_11085</name>
</gene>
<evidence type="ECO:0000313" key="4">
    <source>
        <dbReference type="Proteomes" id="UP001150001"/>
    </source>
</evidence>
<dbReference type="RefSeq" id="WP_069665829.1">
    <property type="nucleotide sequence ID" value="NZ_JAPFIM010000021.1"/>
</dbReference>
<protein>
    <submittedName>
        <fullName evidence="1">VOC family protein</fullName>
    </submittedName>
</protein>
<dbReference type="NCBIfam" id="NF008683">
    <property type="entry name" value="PRK11700.1-6"/>
    <property type="match status" value="1"/>
</dbReference>
<organism evidence="2 3">
    <name type="scientific">Vibrio europaeus</name>
    <dbReference type="NCBI Taxonomy" id="300876"/>
    <lineage>
        <taxon>Bacteria</taxon>
        <taxon>Pseudomonadati</taxon>
        <taxon>Pseudomonadota</taxon>
        <taxon>Gammaproteobacteria</taxon>
        <taxon>Vibrionales</taxon>
        <taxon>Vibrionaceae</taxon>
        <taxon>Vibrio</taxon>
        <taxon>Vibrio oreintalis group</taxon>
    </lineage>
</organism>
<dbReference type="GeneID" id="78074378"/>
<dbReference type="InterPro" id="IPR029068">
    <property type="entry name" value="Glyas_Bleomycin-R_OHBP_Dase"/>
</dbReference>